<name>A0A3M9MDG4_9MICO</name>
<evidence type="ECO:0000256" key="6">
    <source>
        <dbReference type="ARBA" id="ARBA00022917"/>
    </source>
</evidence>
<dbReference type="Proteomes" id="UP000271678">
    <property type="component" value="Unassembled WGS sequence"/>
</dbReference>
<dbReference type="GO" id="GO:0000049">
    <property type="term" value="F:tRNA binding"/>
    <property type="evidence" value="ECO:0007669"/>
    <property type="project" value="InterPro"/>
</dbReference>
<keyword evidence="3 8" id="KW-0436">Ligase</keyword>
<dbReference type="InterPro" id="IPR000924">
    <property type="entry name" value="Glu/Gln-tRNA-synth"/>
</dbReference>
<dbReference type="EC" id="6.1.1.17" evidence="8"/>
<keyword evidence="6 8" id="KW-0648">Protein biosynthesis</keyword>
<evidence type="ECO:0000256" key="2">
    <source>
        <dbReference type="ARBA" id="ARBA00022490"/>
    </source>
</evidence>
<proteinExistence type="inferred from homology"/>
<evidence type="ECO:0000313" key="13">
    <source>
        <dbReference type="Proteomes" id="UP000271678"/>
    </source>
</evidence>
<dbReference type="InterPro" id="IPR014729">
    <property type="entry name" value="Rossmann-like_a/b/a_fold"/>
</dbReference>
<evidence type="ECO:0000256" key="1">
    <source>
        <dbReference type="ARBA" id="ARBA00007894"/>
    </source>
</evidence>
<evidence type="ECO:0000256" key="7">
    <source>
        <dbReference type="ARBA" id="ARBA00023146"/>
    </source>
</evidence>
<comment type="caution">
    <text evidence="12">The sequence shown here is derived from an EMBL/GenBank/DDBJ whole genome shotgun (WGS) entry which is preliminary data.</text>
</comment>
<reference evidence="12 13" key="1">
    <citation type="submission" date="2018-11" db="EMBL/GenBank/DDBJ databases">
        <title>Draft genome of Simplicispira Flexivirga sp. BO-16.</title>
        <authorList>
            <person name="Im W.T."/>
        </authorList>
    </citation>
    <scope>NUCLEOTIDE SEQUENCE [LARGE SCALE GENOMIC DNA]</scope>
    <source>
        <strain evidence="12 13">BO-16</strain>
    </source>
</reference>
<feature type="short sequence motif" description="'HIGH' region" evidence="8">
    <location>
        <begin position="18"/>
        <end position="28"/>
    </location>
</feature>
<dbReference type="SUPFAM" id="SSF48163">
    <property type="entry name" value="An anticodon-binding domain of class I aminoacyl-tRNA synthetases"/>
    <property type="match status" value="1"/>
</dbReference>
<dbReference type="AlphaFoldDB" id="A0A3M9MDG4"/>
<dbReference type="GO" id="GO:0005829">
    <property type="term" value="C:cytosol"/>
    <property type="evidence" value="ECO:0007669"/>
    <property type="project" value="TreeGrafter"/>
</dbReference>
<dbReference type="HAMAP" id="MF_00022">
    <property type="entry name" value="Glu_tRNA_synth_type1"/>
    <property type="match status" value="1"/>
</dbReference>
<evidence type="ECO:0000256" key="3">
    <source>
        <dbReference type="ARBA" id="ARBA00022598"/>
    </source>
</evidence>
<dbReference type="InterPro" id="IPR049940">
    <property type="entry name" value="GluQ/Sye"/>
</dbReference>
<keyword evidence="7 8" id="KW-0030">Aminoacyl-tRNA synthetase</keyword>
<comment type="catalytic activity">
    <reaction evidence="8">
        <text>tRNA(Glu) + L-glutamate + ATP = L-glutamyl-tRNA(Glu) + AMP + diphosphate</text>
        <dbReference type="Rhea" id="RHEA:23540"/>
        <dbReference type="Rhea" id="RHEA-COMP:9663"/>
        <dbReference type="Rhea" id="RHEA-COMP:9680"/>
        <dbReference type="ChEBI" id="CHEBI:29985"/>
        <dbReference type="ChEBI" id="CHEBI:30616"/>
        <dbReference type="ChEBI" id="CHEBI:33019"/>
        <dbReference type="ChEBI" id="CHEBI:78442"/>
        <dbReference type="ChEBI" id="CHEBI:78520"/>
        <dbReference type="ChEBI" id="CHEBI:456215"/>
        <dbReference type="EC" id="6.1.1.17"/>
    </reaction>
</comment>
<feature type="region of interest" description="Disordered" evidence="9">
    <location>
        <begin position="1"/>
        <end position="21"/>
    </location>
</feature>
<dbReference type="InterPro" id="IPR020752">
    <property type="entry name" value="Glu-tRNA-synth_I_codon-bd_sub1"/>
</dbReference>
<dbReference type="GO" id="GO:0005524">
    <property type="term" value="F:ATP binding"/>
    <property type="evidence" value="ECO:0007669"/>
    <property type="project" value="UniProtKB-UniRule"/>
</dbReference>
<dbReference type="GO" id="GO:0006424">
    <property type="term" value="P:glutamyl-tRNA aminoacylation"/>
    <property type="evidence" value="ECO:0007669"/>
    <property type="project" value="UniProtKB-UniRule"/>
</dbReference>
<dbReference type="GO" id="GO:0004818">
    <property type="term" value="F:glutamate-tRNA ligase activity"/>
    <property type="evidence" value="ECO:0007669"/>
    <property type="project" value="UniProtKB-UniRule"/>
</dbReference>
<dbReference type="InterPro" id="IPR033910">
    <property type="entry name" value="GluRS_core"/>
</dbReference>
<dbReference type="Pfam" id="PF19269">
    <property type="entry name" value="Anticodon_2"/>
    <property type="match status" value="1"/>
</dbReference>
<dbReference type="GO" id="GO:0008270">
    <property type="term" value="F:zinc ion binding"/>
    <property type="evidence" value="ECO:0007669"/>
    <property type="project" value="InterPro"/>
</dbReference>
<sequence>MSTAASDSIRTPRLRVAPSPTGDPHVGTAYVSIFDLAFARQQGGSFILRIEDTDRTRFQADSEQQLYDTLHWLGLDWDEGPDKGGPFAPYKQSERLDTYQPYVEQLLADGHAYYCWCSSERLKEMREVQQKTKQPTGYDRMCLGKTKEERSRLPGFTETPVVRMQIPEDVPLEFDDLIMGRTKAPRPDDQVILKADGFPTYHLAVVVDDHLMEITHVVRGQEWISSTPKHLLLYGWLGWETPQFAHIPLLRDEKKAKISKRKSPWAKLTWFQEQGYLPEALVNFLALQGHPPIFEEDGTERETFTFEEFSQHFDWHKINPAGAVFNLDKLHWLNGHYLRELSESDLVQRLLPFLQDAGAVPEPGSEPALGRLQEIVPLIQTRINLLTDAAPLVAPFYVADDQLEIADDARAQLKETAPGVLDAAVAALDPISGAASDADDTGHGWTAANLEAALRAAIVDGLGIKPRLAFGPIRTAISGQRISPPLFESMEILGKASTLRRLKALRASL</sequence>
<evidence type="ECO:0000259" key="11">
    <source>
        <dbReference type="Pfam" id="PF19269"/>
    </source>
</evidence>
<feature type="short sequence motif" description="'KMSKS' region" evidence="8">
    <location>
        <begin position="257"/>
        <end position="261"/>
    </location>
</feature>
<dbReference type="PRINTS" id="PR00987">
    <property type="entry name" value="TRNASYNTHGLU"/>
</dbReference>
<evidence type="ECO:0000313" key="12">
    <source>
        <dbReference type="EMBL" id="RNI23245.1"/>
    </source>
</evidence>
<dbReference type="FunFam" id="3.40.50.620:FF:000045">
    <property type="entry name" value="Glutamate--tRNA ligase, mitochondrial"/>
    <property type="match status" value="1"/>
</dbReference>
<feature type="domain" description="Aminoacyl-tRNA synthetase class I anticodon-binding" evidence="11">
    <location>
        <begin position="346"/>
        <end position="504"/>
    </location>
</feature>
<accession>A0A3M9MDG4</accession>
<gene>
    <name evidence="8" type="primary">gltX</name>
    <name evidence="12" type="ORF">EFY87_07390</name>
</gene>
<dbReference type="InterPro" id="IPR020058">
    <property type="entry name" value="Glu/Gln-tRNA-synth_Ib_cat-dom"/>
</dbReference>
<dbReference type="Gene3D" id="3.40.50.620">
    <property type="entry name" value="HUPs"/>
    <property type="match status" value="1"/>
</dbReference>
<dbReference type="CDD" id="cd00808">
    <property type="entry name" value="GluRS_core"/>
    <property type="match status" value="1"/>
</dbReference>
<evidence type="ECO:0000256" key="8">
    <source>
        <dbReference type="HAMAP-Rule" id="MF_00022"/>
    </source>
</evidence>
<comment type="caution">
    <text evidence="8">Lacks conserved residue(s) required for the propagation of feature annotation.</text>
</comment>
<dbReference type="InterPro" id="IPR001412">
    <property type="entry name" value="aa-tRNA-synth_I_CS"/>
</dbReference>
<keyword evidence="4 8" id="KW-0547">Nucleotide-binding</keyword>
<dbReference type="RefSeq" id="WP_123270828.1">
    <property type="nucleotide sequence ID" value="NZ_RJJQ01000005.1"/>
</dbReference>
<protein>
    <recommendedName>
        <fullName evidence="8">Glutamate--tRNA ligase</fullName>
        <ecNumber evidence="8">6.1.1.17</ecNumber>
    </recommendedName>
    <alternativeName>
        <fullName evidence="8">Glutamyl-tRNA synthetase</fullName>
        <shortName evidence="8">GluRS</shortName>
    </alternativeName>
</protein>
<dbReference type="EMBL" id="RJJQ01000005">
    <property type="protein sequence ID" value="RNI23245.1"/>
    <property type="molecule type" value="Genomic_DNA"/>
</dbReference>
<evidence type="ECO:0000259" key="10">
    <source>
        <dbReference type="Pfam" id="PF00749"/>
    </source>
</evidence>
<dbReference type="NCBIfam" id="TIGR00464">
    <property type="entry name" value="gltX_bact"/>
    <property type="match status" value="1"/>
</dbReference>
<feature type="domain" description="Glutamyl/glutaminyl-tRNA synthetase class Ib catalytic" evidence="10">
    <location>
        <begin position="13"/>
        <end position="332"/>
    </location>
</feature>
<dbReference type="Gene3D" id="1.10.10.350">
    <property type="match status" value="1"/>
</dbReference>
<dbReference type="PANTHER" id="PTHR43311">
    <property type="entry name" value="GLUTAMATE--TRNA LIGASE"/>
    <property type="match status" value="1"/>
</dbReference>
<dbReference type="InterPro" id="IPR004527">
    <property type="entry name" value="Glu-tRNA-ligase_bac/mito"/>
</dbReference>
<dbReference type="InterPro" id="IPR008925">
    <property type="entry name" value="aa_tRNA-synth_I_cd-bd_sf"/>
</dbReference>
<feature type="binding site" evidence="8">
    <location>
        <position position="260"/>
    </location>
    <ligand>
        <name>ATP</name>
        <dbReference type="ChEBI" id="CHEBI:30616"/>
    </ligand>
</feature>
<dbReference type="PROSITE" id="PS00178">
    <property type="entry name" value="AA_TRNA_LIGASE_I"/>
    <property type="match status" value="1"/>
</dbReference>
<dbReference type="InterPro" id="IPR045462">
    <property type="entry name" value="aa-tRNA-synth_I_cd-bd"/>
</dbReference>
<comment type="subcellular location">
    <subcellularLocation>
        <location evidence="8">Cytoplasm</location>
    </subcellularLocation>
</comment>
<organism evidence="12 13">
    <name type="scientific">Flexivirga caeni</name>
    <dbReference type="NCBI Taxonomy" id="2294115"/>
    <lineage>
        <taxon>Bacteria</taxon>
        <taxon>Bacillati</taxon>
        <taxon>Actinomycetota</taxon>
        <taxon>Actinomycetes</taxon>
        <taxon>Micrococcales</taxon>
        <taxon>Dermacoccaceae</taxon>
        <taxon>Flexivirga</taxon>
    </lineage>
</organism>
<evidence type="ECO:0000256" key="9">
    <source>
        <dbReference type="SAM" id="MobiDB-lite"/>
    </source>
</evidence>
<keyword evidence="2 8" id="KW-0963">Cytoplasm</keyword>
<evidence type="ECO:0000256" key="4">
    <source>
        <dbReference type="ARBA" id="ARBA00022741"/>
    </source>
</evidence>
<keyword evidence="5 8" id="KW-0067">ATP-binding</keyword>
<keyword evidence="13" id="KW-1185">Reference proteome</keyword>
<dbReference type="SUPFAM" id="SSF52374">
    <property type="entry name" value="Nucleotidylyl transferase"/>
    <property type="match status" value="1"/>
</dbReference>
<dbReference type="Gene3D" id="1.10.8.70">
    <property type="entry name" value="Glutamate-tRNA synthetase, class I, anticodon-binding domain 1"/>
    <property type="match status" value="1"/>
</dbReference>
<comment type="function">
    <text evidence="8">Catalyzes the attachment of glutamate to tRNA(Glu) in a two-step reaction: glutamate is first activated by ATP to form Glu-AMP and then transferred to the acceptor end of tRNA(Glu).</text>
</comment>
<dbReference type="Pfam" id="PF00749">
    <property type="entry name" value="tRNA-synt_1c"/>
    <property type="match status" value="1"/>
</dbReference>
<dbReference type="InterPro" id="IPR020751">
    <property type="entry name" value="aa-tRNA-synth_I_codon-bd_sub2"/>
</dbReference>
<comment type="subunit">
    <text evidence="8">Monomer.</text>
</comment>
<evidence type="ECO:0000256" key="5">
    <source>
        <dbReference type="ARBA" id="ARBA00022840"/>
    </source>
</evidence>
<comment type="similarity">
    <text evidence="1 8">Belongs to the class-I aminoacyl-tRNA synthetase family. Glutamate--tRNA ligase type 1 subfamily.</text>
</comment>
<dbReference type="OrthoDB" id="9807503at2"/>
<dbReference type="PANTHER" id="PTHR43311:SF2">
    <property type="entry name" value="GLUTAMATE--TRNA LIGASE, MITOCHONDRIAL-RELATED"/>
    <property type="match status" value="1"/>
</dbReference>